<keyword evidence="7" id="KW-1185">Reference proteome</keyword>
<dbReference type="InterPro" id="IPR036866">
    <property type="entry name" value="RibonucZ/Hydroxyglut_hydro"/>
</dbReference>
<sequence>MAQDSAPADAIRLYVLDTGLIDCADYAIFSPTAGPGLRKAMSVLSYLVVHPRGMLLWDTGIDDAIAGLVDGRRIIDAITFRVPRTLAGQLAGIGVDPAAVPLVGLSHLHIDHVGNLGLFPAATVLVQEVEVDAAFGPAAEELTYIPQAYAALDRSRIRPVAGEHDVFGDGSVVMTPLPGHTPGHQGLLVTLARSGPILLAGDVSYSARDYAEGVPRQSDVDVEATRRSIAAAKALERERGATVWLHHDLEAQRDVRRAPEFYE</sequence>
<dbReference type="Gene3D" id="3.60.15.10">
    <property type="entry name" value="Ribonuclease Z/Hydroxyacylglutathione hydrolase-like"/>
    <property type="match status" value="1"/>
</dbReference>
<evidence type="ECO:0000256" key="2">
    <source>
        <dbReference type="ARBA" id="ARBA00022723"/>
    </source>
</evidence>
<evidence type="ECO:0000313" key="6">
    <source>
        <dbReference type="EMBL" id="MDQ0474970.1"/>
    </source>
</evidence>
<evidence type="ECO:0000256" key="1">
    <source>
        <dbReference type="ARBA" id="ARBA00007749"/>
    </source>
</evidence>
<dbReference type="EMBL" id="JAUSVX010000028">
    <property type="protein sequence ID" value="MDQ0474970.1"/>
    <property type="molecule type" value="Genomic_DNA"/>
</dbReference>
<keyword evidence="3" id="KW-0378">Hydrolase</keyword>
<name>A0ABU0JL06_9HYPH</name>
<evidence type="ECO:0000259" key="5">
    <source>
        <dbReference type="SMART" id="SM00849"/>
    </source>
</evidence>
<dbReference type="PANTHER" id="PTHR42978">
    <property type="entry name" value="QUORUM-QUENCHING LACTONASE YTNP-RELATED-RELATED"/>
    <property type="match status" value="1"/>
</dbReference>
<dbReference type="SUPFAM" id="SSF56281">
    <property type="entry name" value="Metallo-hydrolase/oxidoreductase"/>
    <property type="match status" value="1"/>
</dbReference>
<dbReference type="CDD" id="cd07729">
    <property type="entry name" value="AHL_lactonase_MBL-fold"/>
    <property type="match status" value="1"/>
</dbReference>
<dbReference type="PANTHER" id="PTHR42978:SF3">
    <property type="entry name" value="BLR3078 PROTEIN"/>
    <property type="match status" value="1"/>
</dbReference>
<dbReference type="InterPro" id="IPR001279">
    <property type="entry name" value="Metallo-B-lactamas"/>
</dbReference>
<proteinExistence type="inferred from homology"/>
<evidence type="ECO:0000256" key="4">
    <source>
        <dbReference type="ARBA" id="ARBA00022833"/>
    </source>
</evidence>
<dbReference type="InterPro" id="IPR051013">
    <property type="entry name" value="MBL_superfamily_lactonases"/>
</dbReference>
<evidence type="ECO:0000256" key="3">
    <source>
        <dbReference type="ARBA" id="ARBA00022801"/>
    </source>
</evidence>
<comment type="caution">
    <text evidence="6">The sequence shown here is derived from an EMBL/GenBank/DDBJ whole genome shotgun (WGS) entry which is preliminary data.</text>
</comment>
<keyword evidence="2" id="KW-0479">Metal-binding</keyword>
<gene>
    <name evidence="6" type="ORF">QO011_008012</name>
</gene>
<feature type="domain" description="Metallo-beta-lactamase" evidence="5">
    <location>
        <begin position="42"/>
        <end position="247"/>
    </location>
</feature>
<organism evidence="6 7">
    <name type="scientific">Labrys wisconsinensis</name>
    <dbReference type="NCBI Taxonomy" id="425677"/>
    <lineage>
        <taxon>Bacteria</taxon>
        <taxon>Pseudomonadati</taxon>
        <taxon>Pseudomonadota</taxon>
        <taxon>Alphaproteobacteria</taxon>
        <taxon>Hyphomicrobiales</taxon>
        <taxon>Xanthobacteraceae</taxon>
        <taxon>Labrys</taxon>
    </lineage>
</organism>
<dbReference type="Proteomes" id="UP001242480">
    <property type="component" value="Unassembled WGS sequence"/>
</dbReference>
<reference evidence="6 7" key="1">
    <citation type="submission" date="2023-07" db="EMBL/GenBank/DDBJ databases">
        <title>Genomic Encyclopedia of Type Strains, Phase IV (KMG-IV): sequencing the most valuable type-strain genomes for metagenomic binning, comparative biology and taxonomic classification.</title>
        <authorList>
            <person name="Goeker M."/>
        </authorList>
    </citation>
    <scope>NUCLEOTIDE SEQUENCE [LARGE SCALE GENOMIC DNA]</scope>
    <source>
        <strain evidence="6 7">DSM 19619</strain>
    </source>
</reference>
<accession>A0ABU0JL06</accession>
<comment type="similarity">
    <text evidence="1">Belongs to the metallo-beta-lactamase superfamily.</text>
</comment>
<dbReference type="Pfam" id="PF00753">
    <property type="entry name" value="Lactamase_B"/>
    <property type="match status" value="1"/>
</dbReference>
<dbReference type="RefSeq" id="WP_307285496.1">
    <property type="nucleotide sequence ID" value="NZ_JAUSVX010000028.1"/>
</dbReference>
<dbReference type="SMART" id="SM00849">
    <property type="entry name" value="Lactamase_B"/>
    <property type="match status" value="1"/>
</dbReference>
<keyword evidence="4" id="KW-0862">Zinc</keyword>
<protein>
    <submittedName>
        <fullName evidence="6">Glyoxylase-like metal-dependent hydrolase (Beta-lactamase superfamily II)</fullName>
    </submittedName>
</protein>
<evidence type="ECO:0000313" key="7">
    <source>
        <dbReference type="Proteomes" id="UP001242480"/>
    </source>
</evidence>